<gene>
    <name evidence="3" type="ORF">PSFLO_00954</name>
</gene>
<sequence length="198" mass="21260">MTAAASVQTLFLAFICLTTQPAGGRWQSGRRRWTAGGGRHVEKAVSPDFCVTAALLRLGFGQLAGLAWPGQAQRAPSWGLLDFGFSFLSRKALNYRRRGVDPGPGPGPRALAGPGEAGRQQAGQARERRAGCVWAAPSRLACSLEQADAHGQARRQESRYGRSVGPARLDTTRLDWTSQAGGKQQPGQARPSRANRRL</sequence>
<feature type="compositionally biased region" description="Low complexity" evidence="1">
    <location>
        <begin position="108"/>
        <end position="124"/>
    </location>
</feature>
<dbReference type="AlphaFoldDB" id="A0A5C3ET06"/>
<evidence type="ECO:0000256" key="1">
    <source>
        <dbReference type="SAM" id="MobiDB-lite"/>
    </source>
</evidence>
<dbReference type="EMBL" id="OOIP01000002">
    <property type="protein sequence ID" value="SPO35483.1"/>
    <property type="molecule type" value="Genomic_DNA"/>
</dbReference>
<dbReference type="Proteomes" id="UP000323386">
    <property type="component" value="Unassembled WGS sequence"/>
</dbReference>
<evidence type="ECO:0000313" key="4">
    <source>
        <dbReference type="Proteomes" id="UP000323386"/>
    </source>
</evidence>
<evidence type="ECO:0000313" key="3">
    <source>
        <dbReference type="EMBL" id="SPO35483.1"/>
    </source>
</evidence>
<accession>A0A5C3ET06</accession>
<organism evidence="3 4">
    <name type="scientific">Pseudozyma flocculosa</name>
    <dbReference type="NCBI Taxonomy" id="84751"/>
    <lineage>
        <taxon>Eukaryota</taxon>
        <taxon>Fungi</taxon>
        <taxon>Dikarya</taxon>
        <taxon>Basidiomycota</taxon>
        <taxon>Ustilaginomycotina</taxon>
        <taxon>Ustilaginomycetes</taxon>
        <taxon>Ustilaginales</taxon>
        <taxon>Ustilaginaceae</taxon>
        <taxon>Pseudozyma</taxon>
    </lineage>
</organism>
<reference evidence="3 4" key="1">
    <citation type="submission" date="2018-03" db="EMBL/GenBank/DDBJ databases">
        <authorList>
            <person name="Guldener U."/>
        </authorList>
    </citation>
    <scope>NUCLEOTIDE SEQUENCE [LARGE SCALE GENOMIC DNA]</scope>
    <source>
        <strain evidence="3 4">DAOM196992</strain>
    </source>
</reference>
<feature type="compositionally biased region" description="Polar residues" evidence="1">
    <location>
        <begin position="174"/>
        <end position="187"/>
    </location>
</feature>
<keyword evidence="2" id="KW-0732">Signal</keyword>
<keyword evidence="4" id="KW-1185">Reference proteome</keyword>
<feature type="region of interest" description="Disordered" evidence="1">
    <location>
        <begin position="96"/>
        <end position="129"/>
    </location>
</feature>
<proteinExistence type="predicted"/>
<feature type="region of interest" description="Disordered" evidence="1">
    <location>
        <begin position="150"/>
        <end position="198"/>
    </location>
</feature>
<feature type="signal peptide" evidence="2">
    <location>
        <begin position="1"/>
        <end position="24"/>
    </location>
</feature>
<evidence type="ECO:0000256" key="2">
    <source>
        <dbReference type="SAM" id="SignalP"/>
    </source>
</evidence>
<protein>
    <submittedName>
        <fullName evidence="3">Uncharacterized protein</fullName>
    </submittedName>
</protein>
<feature type="chain" id="PRO_5023062336" evidence="2">
    <location>
        <begin position="25"/>
        <end position="198"/>
    </location>
</feature>
<name>A0A5C3ET06_9BASI</name>